<accession>A0ABR1YB89</accession>
<gene>
    <name evidence="9" type="ORF">HDK90DRAFT_497825</name>
</gene>
<evidence type="ECO:0000256" key="6">
    <source>
        <dbReference type="SAM" id="MobiDB-lite"/>
    </source>
</evidence>
<feature type="transmembrane region" description="Helical" evidence="7">
    <location>
        <begin position="438"/>
        <end position="465"/>
    </location>
</feature>
<organism evidence="9 10">
    <name type="scientific">Phyllosticta capitalensis</name>
    <dbReference type="NCBI Taxonomy" id="121624"/>
    <lineage>
        <taxon>Eukaryota</taxon>
        <taxon>Fungi</taxon>
        <taxon>Dikarya</taxon>
        <taxon>Ascomycota</taxon>
        <taxon>Pezizomycotina</taxon>
        <taxon>Dothideomycetes</taxon>
        <taxon>Dothideomycetes incertae sedis</taxon>
        <taxon>Botryosphaeriales</taxon>
        <taxon>Phyllostictaceae</taxon>
        <taxon>Phyllosticta</taxon>
    </lineage>
</organism>
<keyword evidence="3 7" id="KW-0812">Transmembrane</keyword>
<dbReference type="Proteomes" id="UP001492380">
    <property type="component" value="Unassembled WGS sequence"/>
</dbReference>
<feature type="transmembrane region" description="Helical" evidence="7">
    <location>
        <begin position="117"/>
        <end position="136"/>
    </location>
</feature>
<dbReference type="Gene3D" id="1.20.1740.10">
    <property type="entry name" value="Amino acid/polyamine transporter I"/>
    <property type="match status" value="1"/>
</dbReference>
<feature type="compositionally biased region" description="Low complexity" evidence="6">
    <location>
        <begin position="46"/>
        <end position="59"/>
    </location>
</feature>
<proteinExistence type="inferred from homology"/>
<protein>
    <submittedName>
        <fullName evidence="9">Amino acid transporter</fullName>
    </submittedName>
</protein>
<feature type="compositionally biased region" description="Basic and acidic residues" evidence="6">
    <location>
        <begin position="61"/>
        <end position="77"/>
    </location>
</feature>
<evidence type="ECO:0000313" key="10">
    <source>
        <dbReference type="Proteomes" id="UP001492380"/>
    </source>
</evidence>
<feature type="transmembrane region" description="Helical" evidence="7">
    <location>
        <begin position="296"/>
        <end position="317"/>
    </location>
</feature>
<feature type="domain" description="Amino acid transporter transmembrane" evidence="8">
    <location>
        <begin position="114"/>
        <end position="500"/>
    </location>
</feature>
<reference evidence="9 10" key="1">
    <citation type="submission" date="2024-04" db="EMBL/GenBank/DDBJ databases">
        <title>Phyllosticta paracitricarpa is synonymous to the EU quarantine fungus P. citricarpa based on phylogenomic analyses.</title>
        <authorList>
            <consortium name="Lawrence Berkeley National Laboratory"/>
            <person name="Van Ingen-Buijs V.A."/>
            <person name="Van Westerhoven A.C."/>
            <person name="Haridas S."/>
            <person name="Skiadas P."/>
            <person name="Martin F."/>
            <person name="Groenewald J.Z."/>
            <person name="Crous P.W."/>
            <person name="Seidl M.F."/>
        </authorList>
    </citation>
    <scope>NUCLEOTIDE SEQUENCE [LARGE SCALE GENOMIC DNA]</scope>
    <source>
        <strain evidence="9 10">CBS 123374</strain>
    </source>
</reference>
<feature type="region of interest" description="Disordered" evidence="6">
    <location>
        <begin position="1"/>
        <end position="91"/>
    </location>
</feature>
<feature type="transmembrane region" description="Helical" evidence="7">
    <location>
        <begin position="194"/>
        <end position="217"/>
    </location>
</feature>
<keyword evidence="4 7" id="KW-1133">Transmembrane helix</keyword>
<dbReference type="EMBL" id="JBBWRZ010000012">
    <property type="protein sequence ID" value="KAK8224702.1"/>
    <property type="molecule type" value="Genomic_DNA"/>
</dbReference>
<feature type="transmembrane region" description="Helical" evidence="7">
    <location>
        <begin position="410"/>
        <end position="432"/>
    </location>
</feature>
<dbReference type="PANTHER" id="PTHR22950:SF668">
    <property type="entry name" value="AMINO ACID TRANSPORTER (EUROFUNG)"/>
    <property type="match status" value="1"/>
</dbReference>
<comment type="similarity">
    <text evidence="2">Belongs to the amino acid/polyamine transporter 2 family.</text>
</comment>
<comment type="caution">
    <text evidence="9">The sequence shown here is derived from an EMBL/GenBank/DDBJ whole genome shotgun (WGS) entry which is preliminary data.</text>
</comment>
<dbReference type="PANTHER" id="PTHR22950">
    <property type="entry name" value="AMINO ACID TRANSPORTER"/>
    <property type="match status" value="1"/>
</dbReference>
<evidence type="ECO:0000259" key="8">
    <source>
        <dbReference type="Pfam" id="PF01490"/>
    </source>
</evidence>
<feature type="transmembrane region" description="Helical" evidence="7">
    <location>
        <begin position="329"/>
        <end position="350"/>
    </location>
</feature>
<keyword evidence="5 7" id="KW-0472">Membrane</keyword>
<feature type="transmembrane region" description="Helical" evidence="7">
    <location>
        <begin position="223"/>
        <end position="244"/>
    </location>
</feature>
<dbReference type="Pfam" id="PF01490">
    <property type="entry name" value="Aa_trans"/>
    <property type="match status" value="1"/>
</dbReference>
<dbReference type="InterPro" id="IPR013057">
    <property type="entry name" value="AA_transpt_TM"/>
</dbReference>
<evidence type="ECO:0000256" key="2">
    <source>
        <dbReference type="ARBA" id="ARBA00008066"/>
    </source>
</evidence>
<feature type="transmembrane region" description="Helical" evidence="7">
    <location>
        <begin position="142"/>
        <end position="166"/>
    </location>
</feature>
<feature type="transmembrane region" description="Helical" evidence="7">
    <location>
        <begin position="251"/>
        <end position="276"/>
    </location>
</feature>
<sequence length="521" mass="55744">MGPTDQQNASNGNSNSGDLAISTAAPIAPEEGKTNDVQAQSHETRSSSSNTSQAVGEVVDVSEKSSSENLGDAEKGQQHRHHAAPPYTPTEAEQVGEVNPFGHEDENAEMKYQTMSWWQVGLLMVAENISLGVLSLPNAVATIGLVPGIILTIFFGLMAMYCGYVIGQFFNKYPSTHTFADAAFLMGGPIAREIMGVAQVLIIIFIMGAHVLSFSIALNVLTGHGTCTVVFGVVGLAVCLALALKRQLEKVSYLSIASCLSVVICVLVALIDIAIIRPEYGQAKAATSGVSLQNGMLATLQIILAFSGHHAFFTFCAELRDPRDFTKSVVFMEGVATIFYVIVGVVIYIYAGPDVLSPALGSASPLVSKIAFGLALPTIVIAGVVNGHVACKYIWVRMWRNNPARLHQKYGMSLISWVAICTVLWIIAWIIAEAIPSFSLLISLISALFCSWFSFGFSGFLWLYMNRGRWTESWKKMLLAALNVYVVIQGAVICGLGLYASGEALSEGAQGSAFSCADNSG</sequence>
<evidence type="ECO:0000256" key="4">
    <source>
        <dbReference type="ARBA" id="ARBA00022989"/>
    </source>
</evidence>
<keyword evidence="10" id="KW-1185">Reference proteome</keyword>
<name>A0ABR1YB89_9PEZI</name>
<feature type="transmembrane region" description="Helical" evidence="7">
    <location>
        <begin position="477"/>
        <end position="500"/>
    </location>
</feature>
<feature type="transmembrane region" description="Helical" evidence="7">
    <location>
        <begin position="370"/>
        <end position="389"/>
    </location>
</feature>
<evidence type="ECO:0000256" key="1">
    <source>
        <dbReference type="ARBA" id="ARBA00004141"/>
    </source>
</evidence>
<evidence type="ECO:0000256" key="3">
    <source>
        <dbReference type="ARBA" id="ARBA00022692"/>
    </source>
</evidence>
<evidence type="ECO:0000313" key="9">
    <source>
        <dbReference type="EMBL" id="KAK8224702.1"/>
    </source>
</evidence>
<evidence type="ECO:0000256" key="7">
    <source>
        <dbReference type="SAM" id="Phobius"/>
    </source>
</evidence>
<comment type="subcellular location">
    <subcellularLocation>
        <location evidence="1">Membrane</location>
        <topology evidence="1">Multi-pass membrane protein</topology>
    </subcellularLocation>
</comment>
<evidence type="ECO:0000256" key="5">
    <source>
        <dbReference type="ARBA" id="ARBA00023136"/>
    </source>
</evidence>